<comment type="caution">
    <text evidence="1">The sequence shown here is derived from an EMBL/GenBank/DDBJ whole genome shotgun (WGS) entry which is preliminary data.</text>
</comment>
<protein>
    <submittedName>
        <fullName evidence="1">Uncharacterized protein</fullName>
    </submittedName>
</protein>
<gene>
    <name evidence="1" type="ORF">MBAV_002227</name>
</gene>
<evidence type="ECO:0000313" key="2">
    <source>
        <dbReference type="Proteomes" id="UP000033423"/>
    </source>
</evidence>
<dbReference type="Proteomes" id="UP000033423">
    <property type="component" value="Unassembled WGS sequence"/>
</dbReference>
<name>A0A0F3GUC3_9BACT</name>
<organism evidence="1 2">
    <name type="scientific">Candidatus Magnetobacterium bavaricum</name>
    <dbReference type="NCBI Taxonomy" id="29290"/>
    <lineage>
        <taxon>Bacteria</taxon>
        <taxon>Pseudomonadati</taxon>
        <taxon>Nitrospirota</taxon>
        <taxon>Thermodesulfovibrionia</taxon>
        <taxon>Thermodesulfovibrionales</taxon>
        <taxon>Candidatus Magnetobacteriaceae</taxon>
        <taxon>Candidatus Magnetobacterium</taxon>
    </lineage>
</organism>
<proteinExistence type="predicted"/>
<keyword evidence="2" id="KW-1185">Reference proteome</keyword>
<reference evidence="1 2" key="1">
    <citation type="submission" date="2015-02" db="EMBL/GenBank/DDBJ databases">
        <title>Single-cell genomics of uncultivated deep-branching MTB reveals a conserved set of magnetosome genes.</title>
        <authorList>
            <person name="Kolinko S."/>
            <person name="Richter M."/>
            <person name="Glockner F.O."/>
            <person name="Brachmann A."/>
            <person name="Schuler D."/>
        </authorList>
    </citation>
    <scope>NUCLEOTIDE SEQUENCE [LARGE SCALE GENOMIC DNA]</scope>
    <source>
        <strain evidence="1">TM-1</strain>
    </source>
</reference>
<sequence length="70" mass="7472">MNGVHKFLVGKINGVKGTGPLAGEVKEARCDLERQEGGAALLVGGRGRSPHSFFDEATNYFLMHPMNGLS</sequence>
<evidence type="ECO:0000313" key="1">
    <source>
        <dbReference type="EMBL" id="KJU85579.1"/>
    </source>
</evidence>
<dbReference type="AlphaFoldDB" id="A0A0F3GUC3"/>
<accession>A0A0F3GUC3</accession>
<dbReference type="EMBL" id="LACI01000959">
    <property type="protein sequence ID" value="KJU85579.1"/>
    <property type="molecule type" value="Genomic_DNA"/>
</dbReference>